<protein>
    <submittedName>
        <fullName evidence="2">NAD(P)H-dependent oxidoreductase</fullName>
    </submittedName>
</protein>
<comment type="caution">
    <text evidence="2">The sequence shown here is derived from an EMBL/GenBank/DDBJ whole genome shotgun (WGS) entry which is preliminary data.</text>
</comment>
<name>A0ABP8J4M6_9ACTN</name>
<gene>
    <name evidence="2" type="ORF">GCM10023147_06090</name>
</gene>
<keyword evidence="3" id="KW-1185">Reference proteome</keyword>
<dbReference type="SUPFAM" id="SSF52218">
    <property type="entry name" value="Flavoproteins"/>
    <property type="match status" value="1"/>
</dbReference>
<evidence type="ECO:0000313" key="2">
    <source>
        <dbReference type="EMBL" id="GAA4384947.1"/>
    </source>
</evidence>
<dbReference type="InterPro" id="IPR050712">
    <property type="entry name" value="NAD(P)H-dep_reductase"/>
</dbReference>
<reference evidence="3" key="1">
    <citation type="journal article" date="2019" name="Int. J. Syst. Evol. Microbiol.">
        <title>The Global Catalogue of Microorganisms (GCM) 10K type strain sequencing project: providing services to taxonomists for standard genome sequencing and annotation.</title>
        <authorList>
            <consortium name="The Broad Institute Genomics Platform"/>
            <consortium name="The Broad Institute Genome Sequencing Center for Infectious Disease"/>
            <person name="Wu L."/>
            <person name="Ma J."/>
        </authorList>
    </citation>
    <scope>NUCLEOTIDE SEQUENCE [LARGE SCALE GENOMIC DNA]</scope>
    <source>
        <strain evidence="3">JCM 17688</strain>
    </source>
</reference>
<accession>A0ABP8J4M6</accession>
<evidence type="ECO:0000259" key="1">
    <source>
        <dbReference type="Pfam" id="PF03358"/>
    </source>
</evidence>
<dbReference type="InterPro" id="IPR029039">
    <property type="entry name" value="Flavoprotein-like_sf"/>
</dbReference>
<organism evidence="2 3">
    <name type="scientific">Tsukamurella soli</name>
    <dbReference type="NCBI Taxonomy" id="644556"/>
    <lineage>
        <taxon>Bacteria</taxon>
        <taxon>Bacillati</taxon>
        <taxon>Actinomycetota</taxon>
        <taxon>Actinomycetes</taxon>
        <taxon>Mycobacteriales</taxon>
        <taxon>Tsukamurellaceae</taxon>
        <taxon>Tsukamurella</taxon>
    </lineage>
</organism>
<dbReference type="Pfam" id="PF03358">
    <property type="entry name" value="FMN_red"/>
    <property type="match status" value="1"/>
</dbReference>
<proteinExistence type="predicted"/>
<dbReference type="EMBL" id="BAABFR010000006">
    <property type="protein sequence ID" value="GAA4384947.1"/>
    <property type="molecule type" value="Genomic_DNA"/>
</dbReference>
<dbReference type="PANTHER" id="PTHR30543">
    <property type="entry name" value="CHROMATE REDUCTASE"/>
    <property type="match status" value="1"/>
</dbReference>
<evidence type="ECO:0000313" key="3">
    <source>
        <dbReference type="Proteomes" id="UP001500635"/>
    </source>
</evidence>
<sequence>MAESKKVLAIVGSLRKGSLNRELAVAAQAAAPAGVEVAIAEGIADVPFYNEDIDGAEAPAAAVALREQIASADALLFVAPPNNGTISAVQKNVIDWASRPYGESSLTGKPSAIVGIGHRLDTTFGDAERAITIAGGVVPQGAVAEFTVASLEGKSPREHAAVADGLRSVIGNVLAAEPAQA</sequence>
<dbReference type="Proteomes" id="UP001500635">
    <property type="component" value="Unassembled WGS sequence"/>
</dbReference>
<feature type="domain" description="NADPH-dependent FMN reductase-like" evidence="1">
    <location>
        <begin position="6"/>
        <end position="118"/>
    </location>
</feature>
<dbReference type="InterPro" id="IPR005025">
    <property type="entry name" value="FMN_Rdtase-like_dom"/>
</dbReference>
<dbReference type="Gene3D" id="3.40.50.360">
    <property type="match status" value="1"/>
</dbReference>
<dbReference type="PANTHER" id="PTHR30543:SF21">
    <property type="entry name" value="NAD(P)H-DEPENDENT FMN REDUCTASE LOT6"/>
    <property type="match status" value="1"/>
</dbReference>
<dbReference type="RefSeq" id="WP_344990646.1">
    <property type="nucleotide sequence ID" value="NZ_BAABFR010000006.1"/>
</dbReference>